<organism evidence="4 5">
    <name type="scientific">Mya arenaria</name>
    <name type="common">Soft-shell clam</name>
    <dbReference type="NCBI Taxonomy" id="6604"/>
    <lineage>
        <taxon>Eukaryota</taxon>
        <taxon>Metazoa</taxon>
        <taxon>Spiralia</taxon>
        <taxon>Lophotrochozoa</taxon>
        <taxon>Mollusca</taxon>
        <taxon>Bivalvia</taxon>
        <taxon>Autobranchia</taxon>
        <taxon>Heteroconchia</taxon>
        <taxon>Euheterodonta</taxon>
        <taxon>Imparidentia</taxon>
        <taxon>Neoheterodontei</taxon>
        <taxon>Myida</taxon>
        <taxon>Myoidea</taxon>
        <taxon>Myidae</taxon>
        <taxon>Mya</taxon>
    </lineage>
</organism>
<dbReference type="CDD" id="cd00096">
    <property type="entry name" value="Ig"/>
    <property type="match status" value="1"/>
</dbReference>
<dbReference type="PANTHER" id="PTHR45889">
    <property type="entry name" value="IG-LIKE DOMAIN-CONTAINING PROTEIN"/>
    <property type="match status" value="1"/>
</dbReference>
<reference evidence="4" key="1">
    <citation type="submission" date="2022-11" db="EMBL/GenBank/DDBJ databases">
        <title>Centuries of genome instability and evolution in soft-shell clam transmissible cancer (bioRxiv).</title>
        <authorList>
            <person name="Hart S.F.M."/>
            <person name="Yonemitsu M.A."/>
            <person name="Giersch R.M."/>
            <person name="Beal B.F."/>
            <person name="Arriagada G."/>
            <person name="Davis B.W."/>
            <person name="Ostrander E.A."/>
            <person name="Goff S.P."/>
            <person name="Metzger M.J."/>
        </authorList>
    </citation>
    <scope>NUCLEOTIDE SEQUENCE</scope>
    <source>
        <strain evidence="4">MELC-2E11</strain>
        <tissue evidence="4">Siphon/mantle</tissue>
    </source>
</reference>
<evidence type="ECO:0000256" key="1">
    <source>
        <dbReference type="SAM" id="MobiDB-lite"/>
    </source>
</evidence>
<dbReference type="InterPro" id="IPR036179">
    <property type="entry name" value="Ig-like_dom_sf"/>
</dbReference>
<dbReference type="Proteomes" id="UP001164746">
    <property type="component" value="Chromosome 8"/>
</dbReference>
<feature type="chain" id="PRO_5045189961" evidence="2">
    <location>
        <begin position="23"/>
        <end position="386"/>
    </location>
</feature>
<feature type="compositionally biased region" description="Low complexity" evidence="1">
    <location>
        <begin position="241"/>
        <end position="250"/>
    </location>
</feature>
<dbReference type="InterPro" id="IPR007110">
    <property type="entry name" value="Ig-like_dom"/>
</dbReference>
<protein>
    <submittedName>
        <fullName evidence="4">CEAM6-like protein</fullName>
    </submittedName>
</protein>
<gene>
    <name evidence="4" type="ORF">MAR_026235</name>
</gene>
<accession>A0ABY7ES22</accession>
<dbReference type="PROSITE" id="PS50835">
    <property type="entry name" value="IG_LIKE"/>
    <property type="match status" value="1"/>
</dbReference>
<evidence type="ECO:0000313" key="5">
    <source>
        <dbReference type="Proteomes" id="UP001164746"/>
    </source>
</evidence>
<dbReference type="Pfam" id="PF13927">
    <property type="entry name" value="Ig_3"/>
    <property type="match status" value="1"/>
</dbReference>
<dbReference type="EMBL" id="CP111019">
    <property type="protein sequence ID" value="WAR12055.1"/>
    <property type="molecule type" value="Genomic_DNA"/>
</dbReference>
<keyword evidence="2" id="KW-0732">Signal</keyword>
<feature type="signal peptide" evidence="2">
    <location>
        <begin position="1"/>
        <end position="22"/>
    </location>
</feature>
<dbReference type="InterPro" id="IPR013783">
    <property type="entry name" value="Ig-like_fold"/>
</dbReference>
<feature type="domain" description="Ig-like" evidence="3">
    <location>
        <begin position="146"/>
        <end position="227"/>
    </location>
</feature>
<feature type="region of interest" description="Disordered" evidence="1">
    <location>
        <begin position="241"/>
        <end position="270"/>
    </location>
</feature>
<name>A0ABY7ES22_MYAAR</name>
<evidence type="ECO:0000313" key="4">
    <source>
        <dbReference type="EMBL" id="WAR12055.1"/>
    </source>
</evidence>
<feature type="compositionally biased region" description="Polar residues" evidence="1">
    <location>
        <begin position="258"/>
        <end position="270"/>
    </location>
</feature>
<sequence length="386" mass="41932">MDITYLLGILFMMFTQTKPGVSQVQLNTNRAITAVLGNNSYQLTCTHNGLTTSQINGLSLNLHKDGLRIMVLSPLYTGENATIYSPFPGRISVNRFTADNPTTTVTFQSIECGDAGTYSWEGFYFDTENGQTAVTQPQDIIVKDKPVIRSIIGYPDKQLYIEGLEQLTLTCNAEGNPPPSYYWMFDNSTIAGCRSLVLDNLTAVQGGAYICIAYNSLKGVIQNVNASTYIVIQKTTSTSFDTTMSDSTTSHNEEEGTTSDTEPGFTTSTCFDTTMSDSTTLHNVEEGTTSDTQPGFSVGMIVGVIVGAFAVGAVVPEKPTYSNTELNTRSEDSTAIAEINKYDHVNSDRNEPQYQSLQDSITMTTDVLTDDSSCETGYSELEVASA</sequence>
<evidence type="ECO:0000259" key="3">
    <source>
        <dbReference type="PROSITE" id="PS50835"/>
    </source>
</evidence>
<evidence type="ECO:0000256" key="2">
    <source>
        <dbReference type="SAM" id="SignalP"/>
    </source>
</evidence>
<proteinExistence type="predicted"/>
<keyword evidence="5" id="KW-1185">Reference proteome</keyword>
<dbReference type="SUPFAM" id="SSF48726">
    <property type="entry name" value="Immunoglobulin"/>
    <property type="match status" value="1"/>
</dbReference>
<dbReference type="Gene3D" id="2.60.40.10">
    <property type="entry name" value="Immunoglobulins"/>
    <property type="match status" value="1"/>
</dbReference>
<dbReference type="PANTHER" id="PTHR45889:SF8">
    <property type="entry name" value="IG-LIKE DOMAIN-CONTAINING PROTEIN"/>
    <property type="match status" value="1"/>
</dbReference>